<comment type="caution">
    <text evidence="1">The sequence shown here is derived from an EMBL/GenBank/DDBJ whole genome shotgun (WGS) entry which is preliminary data.</text>
</comment>
<keyword evidence="2" id="KW-1185">Reference proteome</keyword>
<proteinExistence type="predicted"/>
<dbReference type="AntiFam" id="ANF00095">
    <property type="entry name" value="Shadow ORF (opposite ABC transporters)"/>
</dbReference>
<protein>
    <submittedName>
        <fullName evidence="1">Phenol hydroxylase, putative</fullName>
    </submittedName>
</protein>
<dbReference type="EMBL" id="AATQ01000003">
    <property type="protein sequence ID" value="EAU47914.1"/>
    <property type="molecule type" value="Genomic_DNA"/>
</dbReference>
<dbReference type="Proteomes" id="UP000006230">
    <property type="component" value="Unassembled WGS sequence"/>
</dbReference>
<accession>Q0FV17</accession>
<dbReference type="AntiFam" id="ANF00142">
    <property type="entry name" value="Shadow ORF (opposite yadG)"/>
</dbReference>
<sequence>MLGPQPELHRALARRALAERRVADHHPPVADLGVENVHRRAADELRREQGPRAFVDLQRRADLLGHAGIHHDHPVGHGHRLDLIMGDVKRRDPELGLQFLDLEPHLHPQFGVEVRQRLVEQEHRRFADDGAAHGDALALAARELLRLALEQRLELQQLRRLLDLPADRVFPEAGDLEPVAHVLSDAHMRVERVVLEHHGDVARHRFLVVGALAADQDIAGGDGLEPGHHAQQGGLAAARGADDDDELAVGDLDVDAVDHVGGAEALLYVLEGDGRHAYFSLSTRPRTKSFCIETTTITGGIIARIEVAMMVGQWAKSSPLGNICLMPMTMVFISGSVVISSGQRYWFQP</sequence>
<dbReference type="AlphaFoldDB" id="Q0FV17"/>
<organism evidence="1 2">
    <name type="scientific">Salipiger bermudensis (strain DSM 26914 / JCM 13377 / KCTC 12554 / HTCC2601)</name>
    <name type="common">Pelagibaca bermudensis</name>
    <dbReference type="NCBI Taxonomy" id="314265"/>
    <lineage>
        <taxon>Bacteria</taxon>
        <taxon>Pseudomonadati</taxon>
        <taxon>Pseudomonadota</taxon>
        <taxon>Alphaproteobacteria</taxon>
        <taxon>Rhodobacterales</taxon>
        <taxon>Roseobacteraceae</taxon>
        <taxon>Salipiger</taxon>
    </lineage>
</organism>
<gene>
    <name evidence="1" type="ORF">R2601_00705</name>
</gene>
<dbReference type="eggNOG" id="ENOG5032B1Q">
    <property type="taxonomic scope" value="Bacteria"/>
</dbReference>
<evidence type="ECO:0000313" key="1">
    <source>
        <dbReference type="EMBL" id="EAU47914.1"/>
    </source>
</evidence>
<evidence type="ECO:0000313" key="2">
    <source>
        <dbReference type="Proteomes" id="UP000006230"/>
    </source>
</evidence>
<name>Q0FV17_SALBH</name>
<reference evidence="1 2" key="1">
    <citation type="journal article" date="2010" name="J. Bacteriol.">
        <title>Genome sequences of Pelagibaca bermudensis HTCC2601T and Maritimibacter alkaliphilus HTCC2654T, the type strains of two marine Roseobacter genera.</title>
        <authorList>
            <person name="Thrash J.C."/>
            <person name="Cho J.C."/>
            <person name="Ferriera S."/>
            <person name="Johnson J."/>
            <person name="Vergin K.L."/>
            <person name="Giovannoni S.J."/>
        </authorList>
    </citation>
    <scope>NUCLEOTIDE SEQUENCE [LARGE SCALE GENOMIC DNA]</scope>
    <source>
        <strain evidence="2">DSM 26914 / JCM 13377 / KCTC 12554 / HTCC2601</strain>
    </source>
</reference>
<dbReference type="HOGENOM" id="CLU_060491_0_0_5"/>